<dbReference type="PANTHER" id="PTHR21310">
    <property type="entry name" value="AMINOGLYCOSIDE PHOSPHOTRANSFERASE-RELATED-RELATED"/>
    <property type="match status" value="1"/>
</dbReference>
<keyword evidence="3" id="KW-1185">Reference proteome</keyword>
<evidence type="ECO:0000259" key="1">
    <source>
        <dbReference type="Pfam" id="PF01636"/>
    </source>
</evidence>
<dbReference type="SUPFAM" id="SSF56112">
    <property type="entry name" value="Protein kinase-like (PK-like)"/>
    <property type="match status" value="1"/>
</dbReference>
<comment type="caution">
    <text evidence="2">The sequence shown here is derived from an EMBL/GenBank/DDBJ whole genome shotgun (WGS) entry which is preliminary data.</text>
</comment>
<evidence type="ECO:0000313" key="2">
    <source>
        <dbReference type="EMBL" id="MBZ2196907.1"/>
    </source>
</evidence>
<organism evidence="2 3">
    <name type="scientific">Occultella gossypii</name>
    <dbReference type="NCBI Taxonomy" id="2800820"/>
    <lineage>
        <taxon>Bacteria</taxon>
        <taxon>Bacillati</taxon>
        <taxon>Actinomycetota</taxon>
        <taxon>Actinomycetes</taxon>
        <taxon>Micrococcales</taxon>
        <taxon>Ruaniaceae</taxon>
        <taxon>Occultella</taxon>
    </lineage>
</organism>
<dbReference type="InterPro" id="IPR051678">
    <property type="entry name" value="AGP_Transferase"/>
</dbReference>
<name>A0ABS7S992_9MICO</name>
<dbReference type="InterPro" id="IPR002575">
    <property type="entry name" value="Aminoglycoside_PTrfase"/>
</dbReference>
<protein>
    <submittedName>
        <fullName evidence="2">Phosphotransferase</fullName>
    </submittedName>
</protein>
<feature type="domain" description="Aminoglycoside phosphotransferase" evidence="1">
    <location>
        <begin position="127"/>
        <end position="181"/>
    </location>
</feature>
<dbReference type="InterPro" id="IPR011009">
    <property type="entry name" value="Kinase-like_dom_sf"/>
</dbReference>
<sequence>MTADMTGPPGELIGRGRTADVFALGDGSVLRRYRDGQSVEREGELLGYLARQGFPVPLVHKVSGGDLVMERLHGPTMLGALTAGRTDLESAMAVLADLHHALRRVRPPSEARQVAQAPGAPQAPTWHGLIHLDLHPDNVILEPGRGPMLIDWNNAEIGPGDLDVAMTALIMAEVAVNPERADAVGALHDDLPHAVEQFLAAAGGDPAAHLDEAARRRRANPTLSAAELRAVVRAGGLVAELLR</sequence>
<dbReference type="Pfam" id="PF01636">
    <property type="entry name" value="APH"/>
    <property type="match status" value="2"/>
</dbReference>
<evidence type="ECO:0000313" key="3">
    <source>
        <dbReference type="Proteomes" id="UP000826651"/>
    </source>
</evidence>
<gene>
    <name evidence="2" type="ORF">KCQ71_12125</name>
</gene>
<dbReference type="Gene3D" id="3.90.1200.10">
    <property type="match status" value="1"/>
</dbReference>
<reference evidence="2 3" key="1">
    <citation type="submission" date="2021-04" db="EMBL/GenBank/DDBJ databases">
        <title>Ruania sp. nov., isolated from sandy soil of mangrove forest.</title>
        <authorList>
            <person name="Ge X."/>
            <person name="Huang R."/>
            <person name="Liu W."/>
        </authorList>
    </citation>
    <scope>NUCLEOTIDE SEQUENCE [LARGE SCALE GENOMIC DNA]</scope>
    <source>
        <strain evidence="2 3">N2-46</strain>
    </source>
</reference>
<dbReference type="EMBL" id="JAGSHT010000012">
    <property type="protein sequence ID" value="MBZ2196907.1"/>
    <property type="molecule type" value="Genomic_DNA"/>
</dbReference>
<dbReference type="PANTHER" id="PTHR21310:SF40">
    <property type="entry name" value="AMINOGLYCOSIDE PHOSPHOTRANSFERASE DOMAIN-CONTAINING PROTEIN-RELATED"/>
    <property type="match status" value="1"/>
</dbReference>
<dbReference type="Proteomes" id="UP000826651">
    <property type="component" value="Unassembled WGS sequence"/>
</dbReference>
<dbReference type="RefSeq" id="WP_223406211.1">
    <property type="nucleotide sequence ID" value="NZ_JAGSHT010000012.1"/>
</dbReference>
<proteinExistence type="predicted"/>
<accession>A0ABS7S992</accession>
<feature type="domain" description="Aminoglycoside phosphotransferase" evidence="1">
    <location>
        <begin position="12"/>
        <end position="112"/>
    </location>
</feature>